<dbReference type="RefSeq" id="WP_093360622.1">
    <property type="nucleotide sequence ID" value="NZ_FOLG01000005.1"/>
</dbReference>
<name>A0A1I1JH08_9RHOB</name>
<comment type="subcellular location">
    <subcellularLocation>
        <location evidence="1">Membrane</location>
        <topology evidence="1">Multi-pass membrane protein</topology>
    </subcellularLocation>
</comment>
<feature type="domain" description="Yip1" evidence="6">
    <location>
        <begin position="15"/>
        <end position="187"/>
    </location>
</feature>
<dbReference type="Pfam" id="PF04893">
    <property type="entry name" value="Yip1"/>
    <property type="match status" value="1"/>
</dbReference>
<keyword evidence="2 5" id="KW-0812">Transmembrane</keyword>
<dbReference type="AlphaFoldDB" id="A0A1I1JH08"/>
<dbReference type="Proteomes" id="UP000198728">
    <property type="component" value="Unassembled WGS sequence"/>
</dbReference>
<keyword evidence="3 5" id="KW-1133">Transmembrane helix</keyword>
<proteinExistence type="predicted"/>
<feature type="transmembrane region" description="Helical" evidence="5">
    <location>
        <begin position="111"/>
        <end position="136"/>
    </location>
</feature>
<protein>
    <submittedName>
        <fullName evidence="7">Yip1 domain-containing protein</fullName>
    </submittedName>
</protein>
<evidence type="ECO:0000259" key="6">
    <source>
        <dbReference type="Pfam" id="PF04893"/>
    </source>
</evidence>
<evidence type="ECO:0000313" key="7">
    <source>
        <dbReference type="EMBL" id="SFC45918.1"/>
    </source>
</evidence>
<sequence length="204" mass="21606">MSDTFPTLFSLVQATLRDPRAAARHILALQLPERILWEGLALGVLLTVILLEGMVLMATQDATDPTTQMLGEVYGQPFLVTLGQAINSAIMVFAVFHVGRIFGGTGDRAGAIALVAWHQMVMLIAGIGAVVIGAVVPAVMPVLLIGLIGFYFYLLTQFVCALHGFDSGVPVFGMIILTMIGIYLLISVVTGLLAAIFLGAPPNV</sequence>
<evidence type="ECO:0000256" key="1">
    <source>
        <dbReference type="ARBA" id="ARBA00004141"/>
    </source>
</evidence>
<evidence type="ECO:0000256" key="2">
    <source>
        <dbReference type="ARBA" id="ARBA00022692"/>
    </source>
</evidence>
<feature type="transmembrane region" description="Helical" evidence="5">
    <location>
        <begin position="78"/>
        <end position="99"/>
    </location>
</feature>
<reference evidence="7 8" key="1">
    <citation type="submission" date="2016-10" db="EMBL/GenBank/DDBJ databases">
        <authorList>
            <person name="de Groot N.N."/>
        </authorList>
    </citation>
    <scope>NUCLEOTIDE SEQUENCE [LARGE SCALE GENOMIC DNA]</scope>
    <source>
        <strain evidence="7 8">DSM 19548</strain>
    </source>
</reference>
<dbReference type="InterPro" id="IPR006977">
    <property type="entry name" value="Yip1_dom"/>
</dbReference>
<evidence type="ECO:0000313" key="8">
    <source>
        <dbReference type="Proteomes" id="UP000198728"/>
    </source>
</evidence>
<dbReference type="GO" id="GO:0016020">
    <property type="term" value="C:membrane"/>
    <property type="evidence" value="ECO:0007669"/>
    <property type="project" value="UniProtKB-SubCell"/>
</dbReference>
<accession>A0A1I1JH08</accession>
<dbReference type="OrthoDB" id="7872013at2"/>
<evidence type="ECO:0000256" key="4">
    <source>
        <dbReference type="ARBA" id="ARBA00023136"/>
    </source>
</evidence>
<organism evidence="7 8">
    <name type="scientific">Tropicimonas isoalkanivorans</name>
    <dbReference type="NCBI Taxonomy" id="441112"/>
    <lineage>
        <taxon>Bacteria</taxon>
        <taxon>Pseudomonadati</taxon>
        <taxon>Pseudomonadota</taxon>
        <taxon>Alphaproteobacteria</taxon>
        <taxon>Rhodobacterales</taxon>
        <taxon>Roseobacteraceae</taxon>
        <taxon>Tropicimonas</taxon>
    </lineage>
</organism>
<dbReference type="EMBL" id="FOLG01000005">
    <property type="protein sequence ID" value="SFC45918.1"/>
    <property type="molecule type" value="Genomic_DNA"/>
</dbReference>
<keyword evidence="4 5" id="KW-0472">Membrane</keyword>
<evidence type="ECO:0000256" key="5">
    <source>
        <dbReference type="SAM" id="Phobius"/>
    </source>
</evidence>
<feature type="transmembrane region" description="Helical" evidence="5">
    <location>
        <begin position="174"/>
        <end position="198"/>
    </location>
</feature>
<keyword evidence="8" id="KW-1185">Reference proteome</keyword>
<evidence type="ECO:0000256" key="3">
    <source>
        <dbReference type="ARBA" id="ARBA00022989"/>
    </source>
</evidence>
<feature type="transmembrane region" description="Helical" evidence="5">
    <location>
        <begin position="35"/>
        <end position="58"/>
    </location>
</feature>
<dbReference type="STRING" id="441112.SAMN04488094_10553"/>
<feature type="transmembrane region" description="Helical" evidence="5">
    <location>
        <begin position="142"/>
        <end position="162"/>
    </location>
</feature>
<gene>
    <name evidence="7" type="ORF">SAMN04488094_10553</name>
</gene>